<dbReference type="Proteomes" id="UP000482209">
    <property type="component" value="Unassembled WGS sequence"/>
</dbReference>
<evidence type="ECO:0000256" key="1">
    <source>
        <dbReference type="SAM" id="Phobius"/>
    </source>
</evidence>
<dbReference type="AlphaFoldDB" id="A0A6L5Y0U0"/>
<dbReference type="RefSeq" id="WP_154520106.1">
    <property type="nucleotide sequence ID" value="NZ_VUMT01000026.1"/>
</dbReference>
<organism evidence="2 3">
    <name type="scientific">Velocimicrobium porci</name>
    <dbReference type="NCBI Taxonomy" id="2606634"/>
    <lineage>
        <taxon>Bacteria</taxon>
        <taxon>Bacillati</taxon>
        <taxon>Bacillota</taxon>
        <taxon>Clostridia</taxon>
        <taxon>Lachnospirales</taxon>
        <taxon>Lachnospiraceae</taxon>
        <taxon>Velocimicrobium</taxon>
    </lineage>
</organism>
<reference evidence="2 3" key="1">
    <citation type="submission" date="2019-08" db="EMBL/GenBank/DDBJ databases">
        <title>In-depth cultivation of the pig gut microbiome towards novel bacterial diversity and tailored functional studies.</title>
        <authorList>
            <person name="Wylensek D."/>
            <person name="Hitch T.C.A."/>
            <person name="Clavel T."/>
        </authorList>
    </citation>
    <scope>NUCLEOTIDE SEQUENCE [LARGE SCALE GENOMIC DNA]</scope>
    <source>
        <strain evidence="2 3">WCA-693-APC-MOT-I</strain>
    </source>
</reference>
<comment type="caution">
    <text evidence="2">The sequence shown here is derived from an EMBL/GenBank/DDBJ whole genome shotgun (WGS) entry which is preliminary data.</text>
</comment>
<proteinExistence type="predicted"/>
<dbReference type="InterPro" id="IPR032340">
    <property type="entry name" value="DUF4860"/>
</dbReference>
<sequence>MKDKVKKAHIERIFIFLLFTIFAGAVVIVLSFGANIYKSLVERDNAAYEKHLGTGYIAAKIRGNDRKDAIAIGGFVNEKQDDGIKTLHIYEKIEGEWYDTRIYYYDGAIREVFTFRENEIAPEDGTEVIPAKDMKLSVEGAKILISITDTHGYTDKIVVEMRSRKEVKT</sequence>
<keyword evidence="1" id="KW-1133">Transmembrane helix</keyword>
<keyword evidence="3" id="KW-1185">Reference proteome</keyword>
<dbReference type="Pfam" id="PF16152">
    <property type="entry name" value="DUF4860"/>
    <property type="match status" value="1"/>
</dbReference>
<evidence type="ECO:0000313" key="3">
    <source>
        <dbReference type="Proteomes" id="UP000482209"/>
    </source>
</evidence>
<feature type="transmembrane region" description="Helical" evidence="1">
    <location>
        <begin position="12"/>
        <end position="34"/>
    </location>
</feature>
<keyword evidence="1" id="KW-0812">Transmembrane</keyword>
<protein>
    <submittedName>
        <fullName evidence="2">DUF4860 domain-containing protein</fullName>
    </submittedName>
</protein>
<keyword evidence="1" id="KW-0472">Membrane</keyword>
<evidence type="ECO:0000313" key="2">
    <source>
        <dbReference type="EMBL" id="MSS64715.1"/>
    </source>
</evidence>
<dbReference type="EMBL" id="VUMT01000026">
    <property type="protein sequence ID" value="MSS64715.1"/>
    <property type="molecule type" value="Genomic_DNA"/>
</dbReference>
<name>A0A6L5Y0U0_9FIRM</name>
<gene>
    <name evidence="2" type="ORF">FYJ58_12640</name>
</gene>
<accession>A0A6L5Y0U0</accession>